<evidence type="ECO:0000256" key="7">
    <source>
        <dbReference type="ARBA" id="ARBA00023136"/>
    </source>
</evidence>
<comment type="subcellular location">
    <subcellularLocation>
        <location evidence="1">Cell membrane</location>
        <topology evidence="1">Multi-pass membrane protein</topology>
    </subcellularLocation>
</comment>
<dbReference type="GO" id="GO:0005886">
    <property type="term" value="C:plasma membrane"/>
    <property type="evidence" value="ECO:0007669"/>
    <property type="project" value="UniProtKB-SubCell"/>
</dbReference>
<dbReference type="Gene3D" id="1.20.1070.10">
    <property type="entry name" value="Rhodopsin 7-helix transmembrane proteins"/>
    <property type="match status" value="1"/>
</dbReference>
<keyword evidence="7 10" id="KW-0472">Membrane</keyword>
<keyword evidence="4" id="KW-0716">Sensory transduction</keyword>
<keyword evidence="6" id="KW-0297">G-protein coupled receptor</keyword>
<keyword evidence="2" id="KW-1003">Cell membrane</keyword>
<protein>
    <recommendedName>
        <fullName evidence="13">G-protein coupled receptors family 1 profile domain-containing protein</fullName>
    </recommendedName>
</protein>
<evidence type="ECO:0000256" key="3">
    <source>
        <dbReference type="ARBA" id="ARBA00022692"/>
    </source>
</evidence>
<dbReference type="GO" id="GO:0004930">
    <property type="term" value="F:G protein-coupled receptor activity"/>
    <property type="evidence" value="ECO:0007669"/>
    <property type="project" value="UniProtKB-KW"/>
</dbReference>
<dbReference type="InterPro" id="IPR050516">
    <property type="entry name" value="Olfactory_GPCR"/>
</dbReference>
<evidence type="ECO:0000256" key="8">
    <source>
        <dbReference type="ARBA" id="ARBA00023170"/>
    </source>
</evidence>
<evidence type="ECO:0000256" key="9">
    <source>
        <dbReference type="ARBA" id="ARBA00023224"/>
    </source>
</evidence>
<accession>A0A974H8T4</accession>
<feature type="transmembrane region" description="Helical" evidence="10">
    <location>
        <begin position="43"/>
        <end position="70"/>
    </location>
</feature>
<gene>
    <name evidence="11" type="ORF">XELAEV_18040208mg</name>
</gene>
<dbReference type="PANTHER" id="PTHR26452">
    <property type="entry name" value="OLFACTORY RECEPTOR"/>
    <property type="match status" value="1"/>
</dbReference>
<organism evidence="11 12">
    <name type="scientific">Xenopus laevis</name>
    <name type="common">African clawed frog</name>
    <dbReference type="NCBI Taxonomy" id="8355"/>
    <lineage>
        <taxon>Eukaryota</taxon>
        <taxon>Metazoa</taxon>
        <taxon>Chordata</taxon>
        <taxon>Craniata</taxon>
        <taxon>Vertebrata</taxon>
        <taxon>Euteleostomi</taxon>
        <taxon>Amphibia</taxon>
        <taxon>Batrachia</taxon>
        <taxon>Anura</taxon>
        <taxon>Pipoidea</taxon>
        <taxon>Pipidae</taxon>
        <taxon>Xenopodinae</taxon>
        <taxon>Xenopus</taxon>
        <taxon>Xenopus</taxon>
    </lineage>
</organism>
<evidence type="ECO:0000256" key="4">
    <source>
        <dbReference type="ARBA" id="ARBA00022725"/>
    </source>
</evidence>
<dbReference type="PRINTS" id="PR00245">
    <property type="entry name" value="OLFACTORYR"/>
</dbReference>
<keyword evidence="8" id="KW-0675">Receptor</keyword>
<evidence type="ECO:0000256" key="5">
    <source>
        <dbReference type="ARBA" id="ARBA00022989"/>
    </source>
</evidence>
<feature type="transmembrane region" description="Helical" evidence="10">
    <location>
        <begin position="115"/>
        <end position="136"/>
    </location>
</feature>
<keyword evidence="9" id="KW-0807">Transducer</keyword>
<dbReference type="Proteomes" id="UP000694892">
    <property type="component" value="Chromosome 8L"/>
</dbReference>
<dbReference type="AlphaFoldDB" id="A0A974H8T4"/>
<evidence type="ECO:0000256" key="1">
    <source>
        <dbReference type="ARBA" id="ARBA00004651"/>
    </source>
</evidence>
<dbReference type="GO" id="GO:0004984">
    <property type="term" value="F:olfactory receptor activity"/>
    <property type="evidence" value="ECO:0007669"/>
    <property type="project" value="InterPro"/>
</dbReference>
<dbReference type="EMBL" id="CM004480">
    <property type="protein sequence ID" value="OCT68900.1"/>
    <property type="molecule type" value="Genomic_DNA"/>
</dbReference>
<sequence length="153" mass="17478">MLLAVSLCQLTFCPPLLINHFYCDTLYILGLSCTDTFFVDIVTYLFGTTVACCSVICIIISHFYIIFTILKIKSVEGRQKGFSTCGCHLTVVFLFYGTILIMYTRPSSQYSSPKGKIFCVIYIVFIPMVNPLIYILRNNEVEKAFWEAIQNKM</sequence>
<evidence type="ECO:0000256" key="2">
    <source>
        <dbReference type="ARBA" id="ARBA00022475"/>
    </source>
</evidence>
<dbReference type="Pfam" id="PF13853">
    <property type="entry name" value="7tm_4"/>
    <property type="match status" value="1"/>
</dbReference>
<dbReference type="SUPFAM" id="SSF81321">
    <property type="entry name" value="Family A G protein-coupled receptor-like"/>
    <property type="match status" value="1"/>
</dbReference>
<evidence type="ECO:0000256" key="6">
    <source>
        <dbReference type="ARBA" id="ARBA00023040"/>
    </source>
</evidence>
<proteinExistence type="predicted"/>
<name>A0A974H8T4_XENLA</name>
<keyword evidence="4" id="KW-0552">Olfaction</keyword>
<dbReference type="InterPro" id="IPR000725">
    <property type="entry name" value="Olfact_rcpt"/>
</dbReference>
<evidence type="ECO:0008006" key="13">
    <source>
        <dbReference type="Google" id="ProtNLM"/>
    </source>
</evidence>
<feature type="transmembrane region" description="Helical" evidence="10">
    <location>
        <begin position="82"/>
        <end position="103"/>
    </location>
</feature>
<keyword evidence="3 10" id="KW-0812">Transmembrane</keyword>
<keyword evidence="5 10" id="KW-1133">Transmembrane helix</keyword>
<evidence type="ECO:0000313" key="11">
    <source>
        <dbReference type="EMBL" id="OCT68900.1"/>
    </source>
</evidence>
<evidence type="ECO:0000313" key="12">
    <source>
        <dbReference type="Proteomes" id="UP000694892"/>
    </source>
</evidence>
<evidence type="ECO:0000256" key="10">
    <source>
        <dbReference type="SAM" id="Phobius"/>
    </source>
</evidence>
<reference evidence="12" key="1">
    <citation type="journal article" date="2016" name="Nature">
        <title>Genome evolution in the allotetraploid frog Xenopus laevis.</title>
        <authorList>
            <person name="Session A.M."/>
            <person name="Uno Y."/>
            <person name="Kwon T."/>
            <person name="Chapman J.A."/>
            <person name="Toyoda A."/>
            <person name="Takahashi S."/>
            <person name="Fukui A."/>
            <person name="Hikosaka A."/>
            <person name="Suzuki A."/>
            <person name="Kondo M."/>
            <person name="van Heeringen S.J."/>
            <person name="Quigley I."/>
            <person name="Heinz S."/>
            <person name="Ogino H."/>
            <person name="Ochi H."/>
            <person name="Hellsten U."/>
            <person name="Lyons J.B."/>
            <person name="Simakov O."/>
            <person name="Putnam N."/>
            <person name="Stites J."/>
            <person name="Kuroki Y."/>
            <person name="Tanaka T."/>
            <person name="Michiue T."/>
            <person name="Watanabe M."/>
            <person name="Bogdanovic O."/>
            <person name="Lister R."/>
            <person name="Georgiou G."/>
            <person name="Paranjpe S.S."/>
            <person name="van Kruijsbergen I."/>
            <person name="Shu S."/>
            <person name="Carlson J."/>
            <person name="Kinoshita T."/>
            <person name="Ohta Y."/>
            <person name="Mawaribuchi S."/>
            <person name="Jenkins J."/>
            <person name="Grimwood J."/>
            <person name="Schmutz J."/>
            <person name="Mitros T."/>
            <person name="Mozaffari S.V."/>
            <person name="Suzuki Y."/>
            <person name="Haramoto Y."/>
            <person name="Yamamoto T.S."/>
            <person name="Takagi C."/>
            <person name="Heald R."/>
            <person name="Miller K."/>
            <person name="Haudenschild C."/>
            <person name="Kitzman J."/>
            <person name="Nakayama T."/>
            <person name="Izutsu Y."/>
            <person name="Robert J."/>
            <person name="Fortriede J."/>
            <person name="Burns K."/>
            <person name="Lotay V."/>
            <person name="Karimi K."/>
            <person name="Yasuoka Y."/>
            <person name="Dichmann D.S."/>
            <person name="Flajnik M.F."/>
            <person name="Houston D.W."/>
            <person name="Shendure J."/>
            <person name="DuPasquier L."/>
            <person name="Vize P.D."/>
            <person name="Zorn A.M."/>
            <person name="Ito M."/>
            <person name="Marcotte E.M."/>
            <person name="Wallingford J.B."/>
            <person name="Ito Y."/>
            <person name="Asashima M."/>
            <person name="Ueno N."/>
            <person name="Matsuda Y."/>
            <person name="Veenstra G.J."/>
            <person name="Fujiyama A."/>
            <person name="Harland R.M."/>
            <person name="Taira M."/>
            <person name="Rokhsar D.S."/>
        </authorList>
    </citation>
    <scope>NUCLEOTIDE SEQUENCE [LARGE SCALE GENOMIC DNA]</scope>
    <source>
        <strain evidence="12">J</strain>
    </source>
</reference>